<evidence type="ECO:0000313" key="1">
    <source>
        <dbReference type="EMBL" id="MRG98869.1"/>
    </source>
</evidence>
<comment type="caution">
    <text evidence="1">The sequence shown here is derived from an EMBL/GenBank/DDBJ whole genome shotgun (WGS) entry which is preliminary data.</text>
</comment>
<accession>A0A6N7Q4M6</accession>
<organism evidence="1 4">
    <name type="scientific">Xanthomonas sontii</name>
    <dbReference type="NCBI Taxonomy" id="2650745"/>
    <lineage>
        <taxon>Bacteria</taxon>
        <taxon>Pseudomonadati</taxon>
        <taxon>Pseudomonadota</taxon>
        <taxon>Gammaproteobacteria</taxon>
        <taxon>Lysobacterales</taxon>
        <taxon>Lysobacteraceae</taxon>
        <taxon>Xanthomonas</taxon>
    </lineage>
</organism>
<evidence type="ECO:0000313" key="3">
    <source>
        <dbReference type="Proteomes" id="UP000437931"/>
    </source>
</evidence>
<dbReference type="Proteomes" id="UP000439314">
    <property type="component" value="Unassembled WGS sequence"/>
</dbReference>
<evidence type="ECO:0000313" key="4">
    <source>
        <dbReference type="Proteomes" id="UP000439314"/>
    </source>
</evidence>
<dbReference type="Proteomes" id="UP000437931">
    <property type="component" value="Unassembled WGS sequence"/>
</dbReference>
<proteinExistence type="predicted"/>
<keyword evidence="3" id="KW-1185">Reference proteome</keyword>
<name>A0A6N7Q4M6_9XANT</name>
<dbReference type="EMBL" id="WJPM01000001">
    <property type="protein sequence ID" value="MRH73340.1"/>
    <property type="molecule type" value="Genomic_DNA"/>
</dbReference>
<reference evidence="3 4" key="1">
    <citation type="submission" date="2019-11" db="EMBL/GenBank/DDBJ databases">
        <title>First report of rice panicle blight caused by Xanthomonas sp. in Iran.</title>
        <authorList>
            <person name="Mirghasempour S.A."/>
            <person name="Huang S."/>
            <person name="Brady C.L."/>
            <person name="Studholme D.J."/>
        </authorList>
    </citation>
    <scope>NUCLEOTIDE SEQUENCE [LARGE SCALE GENOMIC DNA]</scope>
    <source>
        <strain evidence="1 4">ASD011</strain>
        <strain evidence="3">SAM114</strain>
    </source>
</reference>
<dbReference type="RefSeq" id="WP_153750369.1">
    <property type="nucleotide sequence ID" value="NZ_WJPM01000001.1"/>
</dbReference>
<evidence type="ECO:0000313" key="2">
    <source>
        <dbReference type="EMBL" id="MRH73340.1"/>
    </source>
</evidence>
<gene>
    <name evidence="1" type="ORF">GIY21_01020</name>
    <name evidence="2" type="ORF">GIY22_01750</name>
</gene>
<sequence length="152" mass="15761">MADNQAISAQDSALYVKAGSPPTALNDPTKYTEVDGITGFPFGRGQANNLDATNLRSKQIENISGLSGGQAVQVSGQRWPVGKSAGQDILKAASPTDDLYFLMVLPSGDAATFVAKVSGFNVNPGVNAVLTFTADLLPRNFTPVTLPTSSGT</sequence>
<dbReference type="AlphaFoldDB" id="A0A6N7Q4M6"/>
<reference evidence="2" key="2">
    <citation type="journal article" date="2020" name="Plant Dis.">
        <title>A Grain Rot of Rice in Iran Caused by a Xanthomonas Strain Closely Related to X. sacchari.</title>
        <authorList>
            <person name="Mirghasempour S.A."/>
            <person name="Huang S."/>
            <person name="Studholme D.J."/>
            <person name="Brady C.L."/>
        </authorList>
    </citation>
    <scope>NUCLEOTIDE SEQUENCE</scope>
    <source>
        <strain evidence="2">SAM114</strain>
    </source>
</reference>
<protein>
    <submittedName>
        <fullName evidence="1">Phage tail protein</fullName>
    </submittedName>
</protein>
<dbReference type="EMBL" id="WJPN01000001">
    <property type="protein sequence ID" value="MRG98869.1"/>
    <property type="molecule type" value="Genomic_DNA"/>
</dbReference>
<dbReference type="Gene3D" id="4.10.410.40">
    <property type="match status" value="1"/>
</dbReference>